<dbReference type="SUPFAM" id="SSF100950">
    <property type="entry name" value="NagB/RpiA/CoA transferase-like"/>
    <property type="match status" value="1"/>
</dbReference>
<comment type="caution">
    <text evidence="5">The sequence shown here is derived from an EMBL/GenBank/DDBJ whole genome shotgun (WGS) entry which is preliminary data.</text>
</comment>
<keyword evidence="2" id="KW-0238">DNA-binding</keyword>
<dbReference type="PRINTS" id="PR00037">
    <property type="entry name" value="HTHLACR"/>
</dbReference>
<dbReference type="InterPro" id="IPR037171">
    <property type="entry name" value="NagB/RpiA_transferase-like"/>
</dbReference>
<dbReference type="Proteomes" id="UP000331127">
    <property type="component" value="Unassembled WGS sequence"/>
</dbReference>
<dbReference type="SMART" id="SM00420">
    <property type="entry name" value="HTH_DEOR"/>
    <property type="match status" value="1"/>
</dbReference>
<keyword evidence="5" id="KW-0808">Transferase</keyword>
<reference evidence="5 6" key="1">
    <citation type="submission" date="2019-10" db="EMBL/GenBank/DDBJ databases">
        <title>Whole genome shotgun sequence of Acrocarpospora macrocephala NBRC 16266.</title>
        <authorList>
            <person name="Ichikawa N."/>
            <person name="Kimura A."/>
            <person name="Kitahashi Y."/>
            <person name="Komaki H."/>
            <person name="Oguchi A."/>
        </authorList>
    </citation>
    <scope>NUCLEOTIDE SEQUENCE [LARGE SCALE GENOMIC DNA]</scope>
    <source>
        <strain evidence="5 6">NBRC 16266</strain>
    </source>
</reference>
<organism evidence="5 6">
    <name type="scientific">Acrocarpospora macrocephala</name>
    <dbReference type="NCBI Taxonomy" id="150177"/>
    <lineage>
        <taxon>Bacteria</taxon>
        <taxon>Bacillati</taxon>
        <taxon>Actinomycetota</taxon>
        <taxon>Actinomycetes</taxon>
        <taxon>Streptosporangiales</taxon>
        <taxon>Streptosporangiaceae</taxon>
        <taxon>Acrocarpospora</taxon>
    </lineage>
</organism>
<dbReference type="PANTHER" id="PTHR30363">
    <property type="entry name" value="HTH-TYPE TRANSCRIPTIONAL REGULATOR SRLR-RELATED"/>
    <property type="match status" value="1"/>
</dbReference>
<dbReference type="PANTHER" id="PTHR30363:SF44">
    <property type="entry name" value="AGA OPERON TRANSCRIPTIONAL REPRESSOR-RELATED"/>
    <property type="match status" value="1"/>
</dbReference>
<evidence type="ECO:0000256" key="2">
    <source>
        <dbReference type="ARBA" id="ARBA00023125"/>
    </source>
</evidence>
<accession>A0A5M3WCB5</accession>
<dbReference type="EMBL" id="BLAE01000003">
    <property type="protein sequence ID" value="GES06486.1"/>
    <property type="molecule type" value="Genomic_DNA"/>
</dbReference>
<dbReference type="InterPro" id="IPR036390">
    <property type="entry name" value="WH_DNA-bd_sf"/>
</dbReference>
<evidence type="ECO:0000313" key="6">
    <source>
        <dbReference type="Proteomes" id="UP000331127"/>
    </source>
</evidence>
<gene>
    <name evidence="5" type="ORF">Amac_000810</name>
</gene>
<dbReference type="InterPro" id="IPR036388">
    <property type="entry name" value="WH-like_DNA-bd_sf"/>
</dbReference>
<dbReference type="Pfam" id="PF08220">
    <property type="entry name" value="HTH_DeoR"/>
    <property type="match status" value="1"/>
</dbReference>
<keyword evidence="3" id="KW-0804">Transcription</keyword>
<evidence type="ECO:0000313" key="5">
    <source>
        <dbReference type="EMBL" id="GES06486.1"/>
    </source>
</evidence>
<keyword evidence="6" id="KW-1185">Reference proteome</keyword>
<evidence type="ECO:0000256" key="1">
    <source>
        <dbReference type="ARBA" id="ARBA00023015"/>
    </source>
</evidence>
<dbReference type="Gene3D" id="3.40.50.1360">
    <property type="match status" value="1"/>
</dbReference>
<dbReference type="GO" id="GO:0003700">
    <property type="term" value="F:DNA-binding transcription factor activity"/>
    <property type="evidence" value="ECO:0007669"/>
    <property type="project" value="InterPro"/>
</dbReference>
<dbReference type="SMART" id="SM01134">
    <property type="entry name" value="DeoRC"/>
    <property type="match status" value="1"/>
</dbReference>
<dbReference type="InterPro" id="IPR014036">
    <property type="entry name" value="DeoR-like_C"/>
</dbReference>
<sequence length="260" mass="28445">MSRMPREQPVFAEERRQRIVDAVAAQGRVRIAELVELLGVTEPTIRKDLDELQRLRLLQRTHGGAIAVQSHSEVPLHDRGFQHREAKKLIATACRDEITRGESVFLDSGTTVQGIAEGLDNLDVNILTNALGVANLVAGRPGIRHTLIGGQVRPLGGSLIGPVALDNLTRFHVDIAFIGASGLTEDGISVADVAEAQIKQAVIDRARRVIVPMDSSKFSTSDFVTVCQLNRIDMIITERATDDVTRWCKRHGVILRVAGE</sequence>
<evidence type="ECO:0000259" key="4">
    <source>
        <dbReference type="PROSITE" id="PS51000"/>
    </source>
</evidence>
<evidence type="ECO:0000256" key="3">
    <source>
        <dbReference type="ARBA" id="ARBA00023163"/>
    </source>
</evidence>
<dbReference type="InterPro" id="IPR001034">
    <property type="entry name" value="DeoR_HTH"/>
</dbReference>
<dbReference type="PROSITE" id="PS00894">
    <property type="entry name" value="HTH_DEOR_1"/>
    <property type="match status" value="1"/>
</dbReference>
<dbReference type="Gene3D" id="1.10.10.10">
    <property type="entry name" value="Winged helix-like DNA-binding domain superfamily/Winged helix DNA-binding domain"/>
    <property type="match status" value="1"/>
</dbReference>
<dbReference type="SUPFAM" id="SSF46785">
    <property type="entry name" value="Winged helix' DNA-binding domain"/>
    <property type="match status" value="1"/>
</dbReference>
<dbReference type="GO" id="GO:0016740">
    <property type="term" value="F:transferase activity"/>
    <property type="evidence" value="ECO:0007669"/>
    <property type="project" value="UniProtKB-KW"/>
</dbReference>
<dbReference type="AlphaFoldDB" id="A0A5M3WCB5"/>
<dbReference type="PROSITE" id="PS51000">
    <property type="entry name" value="HTH_DEOR_2"/>
    <property type="match status" value="1"/>
</dbReference>
<protein>
    <submittedName>
        <fullName evidence="5">D-beta-D-heptose 1-phosphate adenosyltransferase</fullName>
    </submittedName>
</protein>
<feature type="domain" description="HTH deoR-type" evidence="4">
    <location>
        <begin position="12"/>
        <end position="67"/>
    </location>
</feature>
<name>A0A5M3WCB5_9ACTN</name>
<dbReference type="InterPro" id="IPR018356">
    <property type="entry name" value="Tscrpt_reg_HTH_DeoR_CS"/>
</dbReference>
<dbReference type="InterPro" id="IPR050313">
    <property type="entry name" value="Carb_Metab_HTH_regulators"/>
</dbReference>
<proteinExistence type="predicted"/>
<keyword evidence="1" id="KW-0805">Transcription regulation</keyword>
<dbReference type="GO" id="GO:0003677">
    <property type="term" value="F:DNA binding"/>
    <property type="evidence" value="ECO:0007669"/>
    <property type="project" value="UniProtKB-KW"/>
</dbReference>
<dbReference type="Pfam" id="PF00455">
    <property type="entry name" value="DeoRC"/>
    <property type="match status" value="1"/>
</dbReference>